<sequence>MRLSTALACSLFAARPKRGQAQVGMGNPAAINCVDQNYTNQILYAPNGDQYGVCIFSNTTACDDWAFERGSCDTANPNFSVYCADNGGEVSQEDVDWGEVEGAPPATYGVCTSNGEQCTEYDYYGNNNCSFVDPMIVGQPINGCMGSPDGCYCSDNGYTMSPTLYEPTGGEYALCIFSNETACDSWAYFRGECNTSNPNFQVYCTDNGGELSKKSVDWGDVEGTLPAEYEVCTTDGVECAENDYYTSQCNQVETTTSESTAPADGTPAIIGMPNPASTGCVEKGGIDESLYEADGGEYGVCLFNDGTACDSWGLERGECAEGTTPVFSTFCADSGGEISEEDVDWGASEGNPPATYEVCTVNGFQCAANDYYTTGCADFTVPSPTPGTDSTGAATETIGEAMSATKVPIGESAQIDCQSGSHCCIEGNFDTLSGGGVMTFGGDSVCADGVKVTSGVATECGSDDCVITCTGACDVTKVVGVVETPAGNPPVPAPEVLGSTPQSLEPSGSNVLSHVFSLVVVSLQIFGALV</sequence>
<dbReference type="AlphaFoldDB" id="A0AAD9DAR2"/>
<dbReference type="Pfam" id="PF03891">
    <property type="entry name" value="DUF333"/>
    <property type="match status" value="3"/>
</dbReference>
<reference evidence="1" key="1">
    <citation type="submission" date="2023-06" db="EMBL/GenBank/DDBJ databases">
        <title>Survivors Of The Sea: Transcriptome response of Skeletonema marinoi to long-term dormancy.</title>
        <authorList>
            <person name="Pinder M.I.M."/>
            <person name="Kourtchenko O."/>
            <person name="Robertson E.K."/>
            <person name="Larsson T."/>
            <person name="Maumus F."/>
            <person name="Osuna-Cruz C.M."/>
            <person name="Vancaester E."/>
            <person name="Stenow R."/>
            <person name="Vandepoele K."/>
            <person name="Ploug H."/>
            <person name="Bruchert V."/>
            <person name="Godhe A."/>
            <person name="Topel M."/>
        </authorList>
    </citation>
    <scope>NUCLEOTIDE SEQUENCE</scope>
    <source>
        <strain evidence="1">R05AC</strain>
    </source>
</reference>
<dbReference type="Proteomes" id="UP001224775">
    <property type="component" value="Unassembled WGS sequence"/>
</dbReference>
<keyword evidence="2" id="KW-1185">Reference proteome</keyword>
<organism evidence="1 2">
    <name type="scientific">Skeletonema marinoi</name>
    <dbReference type="NCBI Taxonomy" id="267567"/>
    <lineage>
        <taxon>Eukaryota</taxon>
        <taxon>Sar</taxon>
        <taxon>Stramenopiles</taxon>
        <taxon>Ochrophyta</taxon>
        <taxon>Bacillariophyta</taxon>
        <taxon>Coscinodiscophyceae</taxon>
        <taxon>Thalassiosirophycidae</taxon>
        <taxon>Thalassiosirales</taxon>
        <taxon>Skeletonemataceae</taxon>
        <taxon>Skeletonema</taxon>
        <taxon>Skeletonema marinoi-dohrnii complex</taxon>
    </lineage>
</organism>
<gene>
    <name evidence="1" type="ORF">QTG54_010169</name>
</gene>
<dbReference type="InterPro" id="IPR005590">
    <property type="entry name" value="DUF333"/>
</dbReference>
<accession>A0AAD9DAR2</accession>
<comment type="caution">
    <text evidence="1">The sequence shown here is derived from an EMBL/GenBank/DDBJ whole genome shotgun (WGS) entry which is preliminary data.</text>
</comment>
<proteinExistence type="predicted"/>
<dbReference type="PANTHER" id="PTHR38008:SF2">
    <property type="entry name" value="HEMOLYSIN"/>
    <property type="match status" value="1"/>
</dbReference>
<protein>
    <submittedName>
        <fullName evidence="1">DUF333 domain-containing protein</fullName>
    </submittedName>
</protein>
<evidence type="ECO:0000313" key="1">
    <source>
        <dbReference type="EMBL" id="KAK1738853.1"/>
    </source>
</evidence>
<name>A0AAD9DAR2_9STRA</name>
<evidence type="ECO:0000313" key="2">
    <source>
        <dbReference type="Proteomes" id="UP001224775"/>
    </source>
</evidence>
<dbReference type="EMBL" id="JATAAI010000019">
    <property type="protein sequence ID" value="KAK1738853.1"/>
    <property type="molecule type" value="Genomic_DNA"/>
</dbReference>
<dbReference type="PANTHER" id="PTHR38008">
    <property type="entry name" value="HEMOLYSIN-RELATED"/>
    <property type="match status" value="1"/>
</dbReference>